<dbReference type="EMBL" id="BGZK01000343">
    <property type="protein sequence ID" value="GBP38084.1"/>
    <property type="molecule type" value="Genomic_DNA"/>
</dbReference>
<gene>
    <name evidence="3" type="ORF">EVAR_95211_1</name>
</gene>
<keyword evidence="2" id="KW-0812">Transmembrane</keyword>
<evidence type="ECO:0000313" key="3">
    <source>
        <dbReference type="EMBL" id="GBP38084.1"/>
    </source>
</evidence>
<comment type="caution">
    <text evidence="3">The sequence shown here is derived from an EMBL/GenBank/DDBJ whole genome shotgun (WGS) entry which is preliminary data.</text>
</comment>
<feature type="transmembrane region" description="Helical" evidence="2">
    <location>
        <begin position="186"/>
        <end position="205"/>
    </location>
</feature>
<sequence length="210" mass="23586">MRIEKACVLARILLLYAKRADRAGQAKPEAGGCNPPRPPSDRSHRPAARYRKFKNIRSERTRFLFSTKYDFETNWRILTPSSSSSPYSKGYRSGRARAADVALRSRRMQRRAGGGRRVNAGHATLGSRTFVERARPALPPAPPPDPRPSPRVLPTFGSVSEIVPIGNSRLATFKYSGQKRSSGLPVQPTVVMLFEFLYVCLYVFFHFSTE</sequence>
<evidence type="ECO:0000256" key="1">
    <source>
        <dbReference type="SAM" id="MobiDB-lite"/>
    </source>
</evidence>
<keyword evidence="2" id="KW-0472">Membrane</keyword>
<protein>
    <submittedName>
        <fullName evidence="3">Uncharacterized protein</fullName>
    </submittedName>
</protein>
<organism evidence="3 4">
    <name type="scientific">Eumeta variegata</name>
    <name type="common">Bagworm moth</name>
    <name type="synonym">Eumeta japonica</name>
    <dbReference type="NCBI Taxonomy" id="151549"/>
    <lineage>
        <taxon>Eukaryota</taxon>
        <taxon>Metazoa</taxon>
        <taxon>Ecdysozoa</taxon>
        <taxon>Arthropoda</taxon>
        <taxon>Hexapoda</taxon>
        <taxon>Insecta</taxon>
        <taxon>Pterygota</taxon>
        <taxon>Neoptera</taxon>
        <taxon>Endopterygota</taxon>
        <taxon>Lepidoptera</taxon>
        <taxon>Glossata</taxon>
        <taxon>Ditrysia</taxon>
        <taxon>Tineoidea</taxon>
        <taxon>Psychidae</taxon>
        <taxon>Oiketicinae</taxon>
        <taxon>Eumeta</taxon>
    </lineage>
</organism>
<evidence type="ECO:0000313" key="4">
    <source>
        <dbReference type="Proteomes" id="UP000299102"/>
    </source>
</evidence>
<name>A0A4C1VJJ0_EUMVA</name>
<evidence type="ECO:0000256" key="2">
    <source>
        <dbReference type="SAM" id="Phobius"/>
    </source>
</evidence>
<keyword evidence="4" id="KW-1185">Reference proteome</keyword>
<proteinExistence type="predicted"/>
<accession>A0A4C1VJJ0</accession>
<feature type="region of interest" description="Disordered" evidence="1">
    <location>
        <begin position="24"/>
        <end position="47"/>
    </location>
</feature>
<keyword evidence="2" id="KW-1133">Transmembrane helix</keyword>
<reference evidence="3 4" key="1">
    <citation type="journal article" date="2019" name="Commun. Biol.">
        <title>The bagworm genome reveals a unique fibroin gene that provides high tensile strength.</title>
        <authorList>
            <person name="Kono N."/>
            <person name="Nakamura H."/>
            <person name="Ohtoshi R."/>
            <person name="Tomita M."/>
            <person name="Numata K."/>
            <person name="Arakawa K."/>
        </authorList>
    </citation>
    <scope>NUCLEOTIDE SEQUENCE [LARGE SCALE GENOMIC DNA]</scope>
</reference>
<dbReference type="AlphaFoldDB" id="A0A4C1VJJ0"/>
<dbReference type="Proteomes" id="UP000299102">
    <property type="component" value="Unassembled WGS sequence"/>
</dbReference>